<dbReference type="PANTHER" id="PTHR11785">
    <property type="entry name" value="AMINO ACID TRANSPORTER"/>
    <property type="match status" value="1"/>
</dbReference>
<organism evidence="7 8">
    <name type="scientific">Mesorhabditis spiculigera</name>
    <dbReference type="NCBI Taxonomy" id="96644"/>
    <lineage>
        <taxon>Eukaryota</taxon>
        <taxon>Metazoa</taxon>
        <taxon>Ecdysozoa</taxon>
        <taxon>Nematoda</taxon>
        <taxon>Chromadorea</taxon>
        <taxon>Rhabditida</taxon>
        <taxon>Rhabditina</taxon>
        <taxon>Rhabditomorpha</taxon>
        <taxon>Rhabditoidea</taxon>
        <taxon>Rhabditidae</taxon>
        <taxon>Mesorhabditinae</taxon>
        <taxon>Mesorhabditis</taxon>
    </lineage>
</organism>
<dbReference type="PANTHER" id="PTHR11785:SF117">
    <property type="entry name" value="AMINO ACID TRANSPORTER"/>
    <property type="match status" value="1"/>
</dbReference>
<feature type="transmembrane region" description="Helical" evidence="6">
    <location>
        <begin position="312"/>
        <end position="333"/>
    </location>
</feature>
<sequence>MPRNGYTGLADQQAASRPGMGKSEANKMGLFGAIGYLTCTIIGSGIFVSPKGILENAGSVGLSLAAWVLCAGIALVIAMAYIELATSIPECGSDFSYINYVGWTPLAFAFLWLANIIEGSCSCAIMFMTFGQYIGEALRPLNDEMSDEMRFRLQQLLGVAICLVMAWVNLFSLKKWAAKIQIVMMGMKLLALSIIIVTGFYFLIAKGRTENFINGALFNGSAWSAGNISLALYSGAWAYSGYDALNYGTEEIELQNFSWILPRAVFGGLLLATVIYFLANVAYFTILNPAQLLASEAVATTFSEETLGGFKYAMPAIVGLLMIGSLNSDIFQWSRMTMAGARKSLMPTALALSNPETDAPRVSVMFHVALSIAFSFVKDIDSLLDYVNVAGMARVACSMGALVYIKYRKVPVSSRAIKYPIFLPILAFLIAITLIVVPFVQKLAISGASCGLLLTCFCLYFVLIYPNYRLPILQWLDEKSTIICQHVFQCVVEEDVDILKEE</sequence>
<keyword evidence="4 6" id="KW-0472">Membrane</keyword>
<reference evidence="7" key="1">
    <citation type="submission" date="2023-06" db="EMBL/GenBank/DDBJ databases">
        <authorList>
            <person name="Delattre M."/>
        </authorList>
    </citation>
    <scope>NUCLEOTIDE SEQUENCE</scope>
    <source>
        <strain evidence="7">AF72</strain>
    </source>
</reference>
<dbReference type="GO" id="GO:0015179">
    <property type="term" value="F:L-amino acid transmembrane transporter activity"/>
    <property type="evidence" value="ECO:0007669"/>
    <property type="project" value="TreeGrafter"/>
</dbReference>
<feature type="transmembrane region" description="Helical" evidence="6">
    <location>
        <begin position="151"/>
        <end position="170"/>
    </location>
</feature>
<evidence type="ECO:0000256" key="6">
    <source>
        <dbReference type="SAM" id="Phobius"/>
    </source>
</evidence>
<comment type="caution">
    <text evidence="7">The sequence shown here is derived from an EMBL/GenBank/DDBJ whole genome shotgun (WGS) entry which is preliminary data.</text>
</comment>
<evidence type="ECO:0000256" key="3">
    <source>
        <dbReference type="ARBA" id="ARBA00022989"/>
    </source>
</evidence>
<dbReference type="Gene3D" id="1.20.1740.10">
    <property type="entry name" value="Amino acid/polyamine transporter I"/>
    <property type="match status" value="1"/>
</dbReference>
<evidence type="ECO:0000313" key="8">
    <source>
        <dbReference type="Proteomes" id="UP001177023"/>
    </source>
</evidence>
<dbReference type="EMBL" id="CATQJA010002664">
    <property type="protein sequence ID" value="CAJ0582523.1"/>
    <property type="molecule type" value="Genomic_DNA"/>
</dbReference>
<evidence type="ECO:0000256" key="5">
    <source>
        <dbReference type="SAM" id="MobiDB-lite"/>
    </source>
</evidence>
<comment type="subcellular location">
    <subcellularLocation>
        <location evidence="1">Membrane</location>
        <topology evidence="1">Multi-pass membrane protein</topology>
    </subcellularLocation>
</comment>
<evidence type="ECO:0000256" key="1">
    <source>
        <dbReference type="ARBA" id="ARBA00004141"/>
    </source>
</evidence>
<accession>A0AA36DA42</accession>
<evidence type="ECO:0000313" key="7">
    <source>
        <dbReference type="EMBL" id="CAJ0582523.1"/>
    </source>
</evidence>
<feature type="transmembrane region" description="Helical" evidence="6">
    <location>
        <begin position="386"/>
        <end position="405"/>
    </location>
</feature>
<feature type="transmembrane region" description="Helical" evidence="6">
    <location>
        <begin position="443"/>
        <end position="465"/>
    </location>
</feature>
<feature type="non-terminal residue" evidence="7">
    <location>
        <position position="502"/>
    </location>
</feature>
<feature type="transmembrane region" description="Helical" evidence="6">
    <location>
        <begin position="182"/>
        <end position="204"/>
    </location>
</feature>
<dbReference type="Pfam" id="PF13520">
    <property type="entry name" value="AA_permease_2"/>
    <property type="match status" value="1"/>
</dbReference>
<feature type="transmembrane region" description="Helical" evidence="6">
    <location>
        <begin position="28"/>
        <end position="48"/>
    </location>
</feature>
<feature type="region of interest" description="Disordered" evidence="5">
    <location>
        <begin position="1"/>
        <end position="21"/>
    </location>
</feature>
<gene>
    <name evidence="7" type="ORF">MSPICULIGERA_LOCUS20653</name>
</gene>
<evidence type="ECO:0000256" key="4">
    <source>
        <dbReference type="ARBA" id="ARBA00023136"/>
    </source>
</evidence>
<protein>
    <submittedName>
        <fullName evidence="7">Uncharacterized protein</fullName>
    </submittedName>
</protein>
<keyword evidence="2 6" id="KW-0812">Transmembrane</keyword>
<keyword evidence="3 6" id="KW-1133">Transmembrane helix</keyword>
<feature type="transmembrane region" description="Helical" evidence="6">
    <location>
        <begin position="102"/>
        <end position="130"/>
    </location>
</feature>
<feature type="transmembrane region" description="Helical" evidence="6">
    <location>
        <begin position="264"/>
        <end position="286"/>
    </location>
</feature>
<dbReference type="InterPro" id="IPR050598">
    <property type="entry name" value="AminoAcid_Transporter"/>
</dbReference>
<proteinExistence type="predicted"/>
<feature type="transmembrane region" description="Helical" evidence="6">
    <location>
        <begin position="417"/>
        <end position="437"/>
    </location>
</feature>
<name>A0AA36DA42_9BILA</name>
<dbReference type="InterPro" id="IPR002293">
    <property type="entry name" value="AA/rel_permease1"/>
</dbReference>
<evidence type="ECO:0000256" key="2">
    <source>
        <dbReference type="ARBA" id="ARBA00022692"/>
    </source>
</evidence>
<dbReference type="GO" id="GO:0016020">
    <property type="term" value="C:membrane"/>
    <property type="evidence" value="ECO:0007669"/>
    <property type="project" value="UniProtKB-SubCell"/>
</dbReference>
<feature type="transmembrane region" description="Helical" evidence="6">
    <location>
        <begin position="60"/>
        <end position="82"/>
    </location>
</feature>
<keyword evidence="8" id="KW-1185">Reference proteome</keyword>
<dbReference type="AlphaFoldDB" id="A0AA36DA42"/>
<dbReference type="PIRSF" id="PIRSF006060">
    <property type="entry name" value="AA_transporter"/>
    <property type="match status" value="1"/>
</dbReference>
<dbReference type="Proteomes" id="UP001177023">
    <property type="component" value="Unassembled WGS sequence"/>
</dbReference>